<evidence type="ECO:0000313" key="1">
    <source>
        <dbReference type="EMBL" id="GES03907.1"/>
    </source>
</evidence>
<dbReference type="RefSeq" id="WP_155340033.1">
    <property type="nucleotide sequence ID" value="NZ_BAAABN010000016.1"/>
</dbReference>
<dbReference type="InterPro" id="IPR029056">
    <property type="entry name" value="Ribokinase-like"/>
</dbReference>
<evidence type="ECO:0008006" key="3">
    <source>
        <dbReference type="Google" id="ProtNLM"/>
    </source>
</evidence>
<protein>
    <recommendedName>
        <fullName evidence="3">Sugar kinase</fullName>
    </recommendedName>
</protein>
<organism evidence="1 2">
    <name type="scientific">Acrocarpospora corrugata</name>
    <dbReference type="NCBI Taxonomy" id="35763"/>
    <lineage>
        <taxon>Bacteria</taxon>
        <taxon>Bacillati</taxon>
        <taxon>Actinomycetota</taxon>
        <taxon>Actinomycetes</taxon>
        <taxon>Streptosporangiales</taxon>
        <taxon>Streptosporangiaceae</taxon>
        <taxon>Acrocarpospora</taxon>
    </lineage>
</organism>
<dbReference type="Gene3D" id="3.40.1190.20">
    <property type="match status" value="1"/>
</dbReference>
<dbReference type="OrthoDB" id="9792663at2"/>
<evidence type="ECO:0000313" key="2">
    <source>
        <dbReference type="Proteomes" id="UP000334990"/>
    </source>
</evidence>
<proteinExistence type="predicted"/>
<dbReference type="SUPFAM" id="SSF53613">
    <property type="entry name" value="Ribokinase-like"/>
    <property type="match status" value="1"/>
</dbReference>
<name>A0A5M3W4B6_9ACTN</name>
<dbReference type="EMBL" id="BLAD01000074">
    <property type="protein sequence ID" value="GES03907.1"/>
    <property type="molecule type" value="Genomic_DNA"/>
</dbReference>
<keyword evidence="2" id="KW-1185">Reference proteome</keyword>
<sequence>MTPAIVVAGVTSFYLSLGVAGFPVSYLPTCKPRWLAGGVSGTATHIARTLRALGSDSRLCTVVGSDQAGAGIRADLEAHGLLGPGVITGERSSLGVVLVGPDGRRMGYPHLAPVDEVAYPFEVLAGQAAGADLLVLTNAKFVRPLVARAAGLGIPIAVDTHLIADPGDPYNLPWLRAARVVFCSGDCLPVPPRRWIAEIFGRYPHCALAGVGLGAHGAMLGLRDGRLVTVPAVTPRGVVNTAGAGDGLFATFLHLWTSTEDPVWALRGAVLNAGWKIGDRTPAAVSLTSDELRATPLPPAIMGQW</sequence>
<gene>
    <name evidence="1" type="ORF">Acor_59730</name>
</gene>
<reference evidence="1 2" key="1">
    <citation type="submission" date="2019-10" db="EMBL/GenBank/DDBJ databases">
        <title>Whole genome shotgun sequence of Acrocarpospora corrugata NBRC 13972.</title>
        <authorList>
            <person name="Ichikawa N."/>
            <person name="Kimura A."/>
            <person name="Kitahashi Y."/>
            <person name="Komaki H."/>
            <person name="Oguchi A."/>
        </authorList>
    </citation>
    <scope>NUCLEOTIDE SEQUENCE [LARGE SCALE GENOMIC DNA]</scope>
    <source>
        <strain evidence="1 2">NBRC 13972</strain>
    </source>
</reference>
<dbReference type="AlphaFoldDB" id="A0A5M3W4B6"/>
<comment type="caution">
    <text evidence="1">The sequence shown here is derived from an EMBL/GenBank/DDBJ whole genome shotgun (WGS) entry which is preliminary data.</text>
</comment>
<dbReference type="Proteomes" id="UP000334990">
    <property type="component" value="Unassembled WGS sequence"/>
</dbReference>
<accession>A0A5M3W4B6</accession>